<comment type="caution">
    <text evidence="2">The sequence shown here is derived from an EMBL/GenBank/DDBJ whole genome shotgun (WGS) entry which is preliminary data.</text>
</comment>
<dbReference type="EMBL" id="JAFCLK010000016">
    <property type="protein sequence ID" value="MBR1137714.1"/>
    <property type="molecule type" value="Genomic_DNA"/>
</dbReference>
<dbReference type="Proteomes" id="UP001314635">
    <property type="component" value="Unassembled WGS sequence"/>
</dbReference>
<dbReference type="NCBIfam" id="NF038122">
    <property type="entry name" value="metallo_LGF"/>
    <property type="match status" value="1"/>
</dbReference>
<evidence type="ECO:0000313" key="2">
    <source>
        <dbReference type="EMBL" id="MBR1137714.1"/>
    </source>
</evidence>
<proteinExistence type="predicted"/>
<feature type="region of interest" description="Disordered" evidence="1">
    <location>
        <begin position="47"/>
        <end position="77"/>
    </location>
</feature>
<evidence type="ECO:0000313" key="3">
    <source>
        <dbReference type="Proteomes" id="UP001314635"/>
    </source>
</evidence>
<sequence>MRTAANLRGTVDFQDLWDSPWEVDSIFSSFHGLQPYQLQANQLQTQALQDGGDGASAAGSGATAATPGQAGPSAPAGGSVVTVDSGGVVFNLIYDAASMSAPASVRAGLEEAAGILSSSLTDRITVNIKVDISGTGGGGSADPDWGWNNINYSSVHDLLAASAPRGDQTFSSLPSGSTIGGASVVTVYAAQMKLFNLFNPNVTLLKANDQTSDDGFVHLATDTPNPVALSLHELTHALGRTNMPLSITKVPESSPSIFEFYRYTSPGTRLYSADLQKAPPAYFSLDGGQTKLADYGQTSDPADFLDGGVQGDRDPFNEFYFNDTPSTLSMVDLQQMHALGFHTSIPAFSVAQITGTPVGNSASASAVASAGGSNASAPGVADLHSGWDELFHNAHPLLHHGDFHLV</sequence>
<keyword evidence="3" id="KW-1185">Reference proteome</keyword>
<evidence type="ECO:0000256" key="1">
    <source>
        <dbReference type="SAM" id="MobiDB-lite"/>
    </source>
</evidence>
<reference evidence="3" key="1">
    <citation type="journal article" date="2021" name="ISME J.">
        <title>Evolutionary origin and ecological implication of a unique nif island in free-living Bradyrhizobium lineages.</title>
        <authorList>
            <person name="Tao J."/>
        </authorList>
    </citation>
    <scope>NUCLEOTIDE SEQUENCE [LARGE SCALE GENOMIC DNA]</scope>
    <source>
        <strain evidence="3">SZCCT0094</strain>
    </source>
</reference>
<keyword evidence="2" id="KW-0482">Metalloprotease</keyword>
<dbReference type="GO" id="GO:0008237">
    <property type="term" value="F:metallopeptidase activity"/>
    <property type="evidence" value="ECO:0007669"/>
    <property type="project" value="UniProtKB-KW"/>
</dbReference>
<keyword evidence="2" id="KW-0378">Hydrolase</keyword>
<organism evidence="2 3">
    <name type="scientific">Bradyrhizobium denitrificans</name>
    <dbReference type="NCBI Taxonomy" id="2734912"/>
    <lineage>
        <taxon>Bacteria</taxon>
        <taxon>Pseudomonadati</taxon>
        <taxon>Pseudomonadota</taxon>
        <taxon>Alphaproteobacteria</taxon>
        <taxon>Hyphomicrobiales</taxon>
        <taxon>Nitrobacteraceae</taxon>
        <taxon>Bradyrhizobium</taxon>
    </lineage>
</organism>
<accession>A0ABS5G8X0</accession>
<keyword evidence="2" id="KW-0645">Protease</keyword>
<name>A0ABS5G8X0_9BRAD</name>
<protein>
    <submittedName>
        <fullName evidence="2">NF038122 family metalloprotease</fullName>
    </submittedName>
</protein>
<dbReference type="RefSeq" id="WP_172236970.1">
    <property type="nucleotide sequence ID" value="NZ_JABFDP010000013.1"/>
</dbReference>
<gene>
    <name evidence="2" type="ORF">JQ619_18250</name>
</gene>